<dbReference type="GO" id="GO:0005858">
    <property type="term" value="C:axonemal dynein complex"/>
    <property type="evidence" value="ECO:0007669"/>
    <property type="project" value="TreeGrafter"/>
</dbReference>
<evidence type="ECO:0000256" key="9">
    <source>
        <dbReference type="ARBA" id="ARBA00023273"/>
    </source>
</evidence>
<dbReference type="GO" id="GO:0003341">
    <property type="term" value="P:cilium movement"/>
    <property type="evidence" value="ECO:0007669"/>
    <property type="project" value="TreeGrafter"/>
</dbReference>
<dbReference type="GO" id="GO:0045504">
    <property type="term" value="F:dynein heavy chain binding"/>
    <property type="evidence" value="ECO:0007669"/>
    <property type="project" value="TreeGrafter"/>
</dbReference>
<name>A0A067CXT8_SAPPC</name>
<evidence type="ECO:0000256" key="3">
    <source>
        <dbReference type="ARBA" id="ARBA00022490"/>
    </source>
</evidence>
<keyword evidence="5" id="KW-0677">Repeat</keyword>
<dbReference type="AlphaFoldDB" id="A0A067CXT8"/>
<dbReference type="GO" id="GO:0120293">
    <property type="term" value="C:dynein axonemal particle"/>
    <property type="evidence" value="ECO:0007669"/>
    <property type="project" value="UniProtKB-SubCell"/>
</dbReference>
<dbReference type="Proteomes" id="UP000030745">
    <property type="component" value="Unassembled WGS sequence"/>
</dbReference>
<dbReference type="InterPro" id="IPR050687">
    <property type="entry name" value="Dynein_IC"/>
</dbReference>
<dbReference type="RefSeq" id="XP_012193650.1">
    <property type="nucleotide sequence ID" value="XM_012338260.1"/>
</dbReference>
<feature type="region of interest" description="Disordered" evidence="11">
    <location>
        <begin position="138"/>
        <end position="157"/>
    </location>
</feature>
<dbReference type="PANTHER" id="PTHR12442">
    <property type="entry name" value="DYNEIN INTERMEDIATE CHAIN"/>
    <property type="match status" value="1"/>
</dbReference>
<evidence type="ECO:0000256" key="6">
    <source>
        <dbReference type="ARBA" id="ARBA00022846"/>
    </source>
</evidence>
<evidence type="ECO:0000256" key="4">
    <source>
        <dbReference type="ARBA" id="ARBA00022574"/>
    </source>
</evidence>
<evidence type="ECO:0000256" key="7">
    <source>
        <dbReference type="ARBA" id="ARBA00023069"/>
    </source>
</evidence>
<keyword evidence="6" id="KW-0282">Flagellum</keyword>
<feature type="compositionally biased region" description="Polar residues" evidence="11">
    <location>
        <begin position="1"/>
        <end position="14"/>
    </location>
</feature>
<dbReference type="VEuPathDB" id="FungiDB:SPRG_00152"/>
<keyword evidence="4" id="KW-0853">WD repeat</keyword>
<accession>A0A067CXT8</accession>
<dbReference type="PANTHER" id="PTHR12442:SF12">
    <property type="entry name" value="DYNEIN AXONEMAL INTERMEDIATE CHAIN 4"/>
    <property type="match status" value="1"/>
</dbReference>
<dbReference type="SUPFAM" id="SSF50978">
    <property type="entry name" value="WD40 repeat-like"/>
    <property type="match status" value="1"/>
</dbReference>
<dbReference type="GO" id="GO:0045503">
    <property type="term" value="F:dynein light chain binding"/>
    <property type="evidence" value="ECO:0007669"/>
    <property type="project" value="TreeGrafter"/>
</dbReference>
<organism evidence="12 13">
    <name type="scientific">Saprolegnia parasitica (strain CBS 223.65)</name>
    <dbReference type="NCBI Taxonomy" id="695850"/>
    <lineage>
        <taxon>Eukaryota</taxon>
        <taxon>Sar</taxon>
        <taxon>Stramenopiles</taxon>
        <taxon>Oomycota</taxon>
        <taxon>Saprolegniomycetes</taxon>
        <taxon>Saprolegniales</taxon>
        <taxon>Saprolegniaceae</taxon>
        <taxon>Saprolegnia</taxon>
    </lineage>
</organism>
<feature type="compositionally biased region" description="Low complexity" evidence="11">
    <location>
        <begin position="647"/>
        <end position="671"/>
    </location>
</feature>
<feature type="region of interest" description="Disordered" evidence="11">
    <location>
        <begin position="348"/>
        <end position="446"/>
    </location>
</feature>
<feature type="region of interest" description="Disordered" evidence="11">
    <location>
        <begin position="88"/>
        <end position="118"/>
    </location>
</feature>
<feature type="region of interest" description="Disordered" evidence="11">
    <location>
        <begin position="1"/>
        <end position="60"/>
    </location>
</feature>
<keyword evidence="7" id="KW-0969">Cilium</keyword>
<dbReference type="EMBL" id="KK583189">
    <property type="protein sequence ID" value="KDO35303.1"/>
    <property type="molecule type" value="Genomic_DNA"/>
</dbReference>
<feature type="compositionally biased region" description="Low complexity" evidence="11">
    <location>
        <begin position="406"/>
        <end position="438"/>
    </location>
</feature>
<feature type="region of interest" description="Disordered" evidence="11">
    <location>
        <begin position="638"/>
        <end position="671"/>
    </location>
</feature>
<comment type="subcellular location">
    <subcellularLocation>
        <location evidence="1">Cell projection</location>
        <location evidence="1">Cilium</location>
        <location evidence="1">Flagellum</location>
    </subcellularLocation>
    <subcellularLocation>
        <location evidence="2">Cytoplasm</location>
        <location evidence="2">Cytoskeleton</location>
        <location evidence="2">Cilium axoneme</location>
    </subcellularLocation>
    <subcellularLocation>
        <location evidence="10">Dynein axonemal particle</location>
    </subcellularLocation>
</comment>
<evidence type="ECO:0000256" key="8">
    <source>
        <dbReference type="ARBA" id="ARBA00023212"/>
    </source>
</evidence>
<dbReference type="STRING" id="695850.A0A067CXT8"/>
<dbReference type="KEGG" id="spar:SPRG_00152"/>
<evidence type="ECO:0000256" key="5">
    <source>
        <dbReference type="ARBA" id="ARBA00022737"/>
    </source>
</evidence>
<keyword evidence="3" id="KW-0963">Cytoplasm</keyword>
<evidence type="ECO:0000313" key="12">
    <source>
        <dbReference type="EMBL" id="KDO35303.1"/>
    </source>
</evidence>
<dbReference type="InterPro" id="IPR036322">
    <property type="entry name" value="WD40_repeat_dom_sf"/>
</dbReference>
<evidence type="ECO:0000256" key="11">
    <source>
        <dbReference type="SAM" id="MobiDB-lite"/>
    </source>
</evidence>
<dbReference type="InterPro" id="IPR015943">
    <property type="entry name" value="WD40/YVTN_repeat-like_dom_sf"/>
</dbReference>
<evidence type="ECO:0000256" key="10">
    <source>
        <dbReference type="ARBA" id="ARBA00024190"/>
    </source>
</evidence>
<feature type="region of interest" description="Disordered" evidence="11">
    <location>
        <begin position="280"/>
        <end position="308"/>
    </location>
</feature>
<keyword evidence="13" id="KW-1185">Reference proteome</keyword>
<protein>
    <submittedName>
        <fullName evidence="12">Uncharacterized protein</fullName>
    </submittedName>
</protein>
<dbReference type="Gene3D" id="2.130.10.10">
    <property type="entry name" value="YVTN repeat-like/Quinoprotein amine dehydrogenase"/>
    <property type="match status" value="1"/>
</dbReference>
<evidence type="ECO:0000256" key="1">
    <source>
        <dbReference type="ARBA" id="ARBA00004230"/>
    </source>
</evidence>
<sequence>MSSTGAPRASTKNIGASKKIAGSKLRANEAASRSRVMGASQLSQSSRKVAGGSGPGGASQAAQVYLDGVNVTPQSLLYTRIKTHDKAARRAKKAADDGASSSSSSVVASGAPEASAPEQPKTLDAILASAPPAKPPVAIKKLETDDGDGDGGLVSGLDDVMEVAPTNGLSSERKVMSEEAPKKSITGPVTILFSETPTIMLFELLSVCVGQDTPVHGVIVTKNKKYLEMCSAKKGSDNYIENRTQTLQLAQKTKEVMTAPPATRDVSCNATDWDIFDCTQTNDDVQGNEHDDGPDPSRPSKTQQDADNVDAQLARQVDEIVNASLASPGCLLAVDGADVVLDLKARQRTVGKAKPSTPGHHTGGAHDSKTNFSRVSKAGSGASSTSNSQVLRRAGQSTSTAVLSTNDINSNSGDISNSGSQADIISRSSNNSDGNSSHDGGKHENAYSAANTNVDLGEIIASQKTTKVLASAALDKLLKVLERAVQQNVYHDRHLLYRNFPTLSLNTPSPRLAPTKSAVHAASSLYETAELEKLWGFRCSLTDGRTVSCLAWNPVNDDLLAVSYGQFEAGDTTDGLVLFWSLKNPEFPERIYVLPCGATSIDFSRSQPYMLAVGFHDGVVALYDTRKDETEPILTSETTTGRTWTPCGRSSGSTRAASAARASCPSRATGV</sequence>
<gene>
    <name evidence="12" type="ORF">SPRG_00152</name>
</gene>
<keyword evidence="9" id="KW-0966">Cell projection</keyword>
<dbReference type="GO" id="GO:0031514">
    <property type="term" value="C:motile cilium"/>
    <property type="evidence" value="ECO:0007669"/>
    <property type="project" value="UniProtKB-SubCell"/>
</dbReference>
<feature type="compositionally biased region" description="Polar residues" evidence="11">
    <location>
        <begin position="381"/>
        <end position="405"/>
    </location>
</feature>
<reference evidence="12 13" key="1">
    <citation type="journal article" date="2013" name="PLoS Genet.">
        <title>Distinctive expansion of potential virulence genes in the genome of the oomycete fish pathogen Saprolegnia parasitica.</title>
        <authorList>
            <person name="Jiang R.H."/>
            <person name="de Bruijn I."/>
            <person name="Haas B.J."/>
            <person name="Belmonte R."/>
            <person name="Lobach L."/>
            <person name="Christie J."/>
            <person name="van den Ackerveken G."/>
            <person name="Bottin A."/>
            <person name="Bulone V."/>
            <person name="Diaz-Moreno S.M."/>
            <person name="Dumas B."/>
            <person name="Fan L."/>
            <person name="Gaulin E."/>
            <person name="Govers F."/>
            <person name="Grenville-Briggs L.J."/>
            <person name="Horner N.R."/>
            <person name="Levin J.Z."/>
            <person name="Mammella M."/>
            <person name="Meijer H.J."/>
            <person name="Morris P."/>
            <person name="Nusbaum C."/>
            <person name="Oome S."/>
            <person name="Phillips A.J."/>
            <person name="van Rooyen D."/>
            <person name="Rzeszutek E."/>
            <person name="Saraiva M."/>
            <person name="Secombes C.J."/>
            <person name="Seidl M.F."/>
            <person name="Snel B."/>
            <person name="Stassen J.H."/>
            <person name="Sykes S."/>
            <person name="Tripathy S."/>
            <person name="van den Berg H."/>
            <person name="Vega-Arreguin J.C."/>
            <person name="Wawra S."/>
            <person name="Young S.K."/>
            <person name="Zeng Q."/>
            <person name="Dieguez-Uribeondo J."/>
            <person name="Russ C."/>
            <person name="Tyler B.M."/>
            <person name="van West P."/>
        </authorList>
    </citation>
    <scope>NUCLEOTIDE SEQUENCE [LARGE SCALE GENOMIC DNA]</scope>
    <source>
        <strain evidence="12 13">CBS 223.65</strain>
    </source>
</reference>
<dbReference type="GeneID" id="24122805"/>
<evidence type="ECO:0000256" key="2">
    <source>
        <dbReference type="ARBA" id="ARBA00004430"/>
    </source>
</evidence>
<feature type="compositionally biased region" description="Low complexity" evidence="11">
    <location>
        <begin position="97"/>
        <end position="118"/>
    </location>
</feature>
<dbReference type="OrthoDB" id="10259804at2759"/>
<keyword evidence="8" id="KW-0206">Cytoskeleton</keyword>
<proteinExistence type="predicted"/>
<evidence type="ECO:0000313" key="13">
    <source>
        <dbReference type="Proteomes" id="UP000030745"/>
    </source>
</evidence>